<gene>
    <name evidence="2" type="ORF">GCM10009843_40290</name>
</gene>
<protein>
    <recommendedName>
        <fullName evidence="1">Spore protein YkvP/CgeB glycosyl transferase-like domain-containing protein</fullName>
    </recommendedName>
</protein>
<sequence length="656" mass="70549">MGAAEVAASVLFDDEWYAAQVGVDFGTRADAAAHYVAHARELDVSPHPLFEPAWLYPAGRWRESADDPLSHYLGRRDRASLSTHPLLPDDAEEVVAALGPDALLPRTTGPRLRWAQVRAAAFAALTDLPPSAGAPRTSVVVSLEGGVRSATRWLRRLYRAHVRDGDSIELVVRPAPGAERRTMALVALSLPGTRLTGADERVRGEVTVRVDDTSLEPPEWAWLQHLVDRLDDPAVGQVGPLLVEPDQTVVAAAALPEPFLRGETPADVARMAHLPVPELWPGVVAFRTSEGPRAPAYVVPDARVVSTAQHVVVDPPDPGSNLHLAAGFEGPGRPLRIVEGRPALRWAIDIAAPLAPRGRRWGDDPFARSLAAALERLDQRVTVDHPETRNRASRDHDDVVLVVRGLEPVAPTTADAGVPARMLWVISHPAEVTAEEVAPYDVVLAASARWAAGRSAAWGREVRPLLQCTDTTRFHPGLAEPDSGPEVLFVGNSRGTDRPVVSGALAVGLPLTVYGDGWDDVPETVLKGRHVPNEELGALYASAGVVLADHWTDMRAEGFVANRTFDVLASAGRLLSDEVPGLADLLAELGTHAPTWSTPADLAALARPGWRDRWPSYDERVVAAERVVARHGFDARARSLLELALSTIGQGVRGDT</sequence>
<evidence type="ECO:0000313" key="2">
    <source>
        <dbReference type="EMBL" id="GAA2134132.1"/>
    </source>
</evidence>
<dbReference type="InterPro" id="IPR055259">
    <property type="entry name" value="YkvP/CgeB_Glyco_trans-like"/>
</dbReference>
<dbReference type="RefSeq" id="WP_344305657.1">
    <property type="nucleotide sequence ID" value="NZ_BAAAQQ010000014.1"/>
</dbReference>
<keyword evidence="3" id="KW-1185">Reference proteome</keyword>
<comment type="caution">
    <text evidence="2">The sequence shown here is derived from an EMBL/GenBank/DDBJ whole genome shotgun (WGS) entry which is preliminary data.</text>
</comment>
<reference evidence="2 3" key="1">
    <citation type="journal article" date="2019" name="Int. J. Syst. Evol. Microbiol.">
        <title>The Global Catalogue of Microorganisms (GCM) 10K type strain sequencing project: providing services to taxonomists for standard genome sequencing and annotation.</title>
        <authorList>
            <consortium name="The Broad Institute Genomics Platform"/>
            <consortium name="The Broad Institute Genome Sequencing Center for Infectious Disease"/>
            <person name="Wu L."/>
            <person name="Ma J."/>
        </authorList>
    </citation>
    <scope>NUCLEOTIDE SEQUENCE [LARGE SCALE GENOMIC DNA]</scope>
    <source>
        <strain evidence="2 3">JCM 16021</strain>
    </source>
</reference>
<dbReference type="Proteomes" id="UP001500575">
    <property type="component" value="Unassembled WGS sequence"/>
</dbReference>
<organism evidence="2 3">
    <name type="scientific">Nocardioides bigeumensis</name>
    <dbReference type="NCBI Taxonomy" id="433657"/>
    <lineage>
        <taxon>Bacteria</taxon>
        <taxon>Bacillati</taxon>
        <taxon>Actinomycetota</taxon>
        <taxon>Actinomycetes</taxon>
        <taxon>Propionibacteriales</taxon>
        <taxon>Nocardioidaceae</taxon>
        <taxon>Nocardioides</taxon>
    </lineage>
</organism>
<evidence type="ECO:0000259" key="1">
    <source>
        <dbReference type="Pfam" id="PF13524"/>
    </source>
</evidence>
<dbReference type="Pfam" id="PF13524">
    <property type="entry name" value="Glyco_trans_1_2"/>
    <property type="match status" value="1"/>
</dbReference>
<accession>A0ABN2YYP8</accession>
<feature type="domain" description="Spore protein YkvP/CgeB glycosyl transferase-like" evidence="1">
    <location>
        <begin position="508"/>
        <end position="642"/>
    </location>
</feature>
<dbReference type="EMBL" id="BAAAQQ010000014">
    <property type="protein sequence ID" value="GAA2134132.1"/>
    <property type="molecule type" value="Genomic_DNA"/>
</dbReference>
<name>A0ABN2YYP8_9ACTN</name>
<evidence type="ECO:0000313" key="3">
    <source>
        <dbReference type="Proteomes" id="UP001500575"/>
    </source>
</evidence>
<proteinExistence type="predicted"/>